<dbReference type="AlphaFoldDB" id="B3MFF5"/>
<keyword evidence="3" id="KW-1185">Reference proteome</keyword>
<evidence type="ECO:0000313" key="3">
    <source>
        <dbReference type="Proteomes" id="UP000007801"/>
    </source>
</evidence>
<organism evidence="2 3">
    <name type="scientific">Drosophila ananassae</name>
    <name type="common">Fruit fly</name>
    <dbReference type="NCBI Taxonomy" id="7217"/>
    <lineage>
        <taxon>Eukaryota</taxon>
        <taxon>Metazoa</taxon>
        <taxon>Ecdysozoa</taxon>
        <taxon>Arthropoda</taxon>
        <taxon>Hexapoda</taxon>
        <taxon>Insecta</taxon>
        <taxon>Pterygota</taxon>
        <taxon>Neoptera</taxon>
        <taxon>Endopterygota</taxon>
        <taxon>Diptera</taxon>
        <taxon>Brachycera</taxon>
        <taxon>Muscomorpha</taxon>
        <taxon>Ephydroidea</taxon>
        <taxon>Drosophilidae</taxon>
        <taxon>Drosophila</taxon>
        <taxon>Sophophora</taxon>
    </lineage>
</organism>
<feature type="chain" id="PRO_5006454706" evidence="1">
    <location>
        <begin position="18"/>
        <end position="100"/>
    </location>
</feature>
<dbReference type="GeneID" id="6494706"/>
<evidence type="ECO:0000256" key="1">
    <source>
        <dbReference type="SAM" id="SignalP"/>
    </source>
</evidence>
<dbReference type="Proteomes" id="UP000007801">
    <property type="component" value="Unassembled WGS sequence"/>
</dbReference>
<keyword evidence="1" id="KW-0732">Signal</keyword>
<reference evidence="2 3" key="1">
    <citation type="journal article" date="2007" name="Nature">
        <title>Evolution of genes and genomes on the Drosophila phylogeny.</title>
        <authorList>
            <consortium name="Drosophila 12 Genomes Consortium"/>
            <person name="Clark A.G."/>
            <person name="Eisen M.B."/>
            <person name="Smith D.R."/>
            <person name="Bergman C.M."/>
            <person name="Oliver B."/>
            <person name="Markow T.A."/>
            <person name="Kaufman T.C."/>
            <person name="Kellis M."/>
            <person name="Gelbart W."/>
            <person name="Iyer V.N."/>
            <person name="Pollard D.A."/>
            <person name="Sackton T.B."/>
            <person name="Larracuente A.M."/>
            <person name="Singh N.D."/>
            <person name="Abad J.P."/>
            <person name="Abt D.N."/>
            <person name="Adryan B."/>
            <person name="Aguade M."/>
            <person name="Akashi H."/>
            <person name="Anderson W.W."/>
            <person name="Aquadro C.F."/>
            <person name="Ardell D.H."/>
            <person name="Arguello R."/>
            <person name="Artieri C.G."/>
            <person name="Barbash D.A."/>
            <person name="Barker D."/>
            <person name="Barsanti P."/>
            <person name="Batterham P."/>
            <person name="Batzoglou S."/>
            <person name="Begun D."/>
            <person name="Bhutkar A."/>
            <person name="Blanco E."/>
            <person name="Bosak S.A."/>
            <person name="Bradley R.K."/>
            <person name="Brand A.D."/>
            <person name="Brent M.R."/>
            <person name="Brooks A.N."/>
            <person name="Brown R.H."/>
            <person name="Butlin R.K."/>
            <person name="Caggese C."/>
            <person name="Calvi B.R."/>
            <person name="Bernardo de Carvalho A."/>
            <person name="Caspi A."/>
            <person name="Castrezana S."/>
            <person name="Celniker S.E."/>
            <person name="Chang J.L."/>
            <person name="Chapple C."/>
            <person name="Chatterji S."/>
            <person name="Chinwalla A."/>
            <person name="Civetta A."/>
            <person name="Clifton S.W."/>
            <person name="Comeron J.M."/>
            <person name="Costello J.C."/>
            <person name="Coyne J.A."/>
            <person name="Daub J."/>
            <person name="David R.G."/>
            <person name="Delcher A.L."/>
            <person name="Delehaunty K."/>
            <person name="Do C.B."/>
            <person name="Ebling H."/>
            <person name="Edwards K."/>
            <person name="Eickbush T."/>
            <person name="Evans J.D."/>
            <person name="Filipski A."/>
            <person name="Findeiss S."/>
            <person name="Freyhult E."/>
            <person name="Fulton L."/>
            <person name="Fulton R."/>
            <person name="Garcia A.C."/>
            <person name="Gardiner A."/>
            <person name="Garfield D.A."/>
            <person name="Garvin B.E."/>
            <person name="Gibson G."/>
            <person name="Gilbert D."/>
            <person name="Gnerre S."/>
            <person name="Godfrey J."/>
            <person name="Good R."/>
            <person name="Gotea V."/>
            <person name="Gravely B."/>
            <person name="Greenberg A.J."/>
            <person name="Griffiths-Jones S."/>
            <person name="Gross S."/>
            <person name="Guigo R."/>
            <person name="Gustafson E.A."/>
            <person name="Haerty W."/>
            <person name="Hahn M.W."/>
            <person name="Halligan D.L."/>
            <person name="Halpern A.L."/>
            <person name="Halter G.M."/>
            <person name="Han M.V."/>
            <person name="Heger A."/>
            <person name="Hillier L."/>
            <person name="Hinrichs A.S."/>
            <person name="Holmes I."/>
            <person name="Hoskins R.A."/>
            <person name="Hubisz M.J."/>
            <person name="Hultmark D."/>
            <person name="Huntley M.A."/>
            <person name="Jaffe D.B."/>
            <person name="Jagadeeshan S."/>
            <person name="Jeck W.R."/>
            <person name="Johnson J."/>
            <person name="Jones C.D."/>
            <person name="Jordan W.C."/>
            <person name="Karpen G.H."/>
            <person name="Kataoka E."/>
            <person name="Keightley P.D."/>
            <person name="Kheradpour P."/>
            <person name="Kirkness E.F."/>
            <person name="Koerich L.B."/>
            <person name="Kristiansen K."/>
            <person name="Kudrna D."/>
            <person name="Kulathinal R.J."/>
            <person name="Kumar S."/>
            <person name="Kwok R."/>
            <person name="Lander E."/>
            <person name="Langley C.H."/>
            <person name="Lapoint R."/>
            <person name="Lazzaro B.P."/>
            <person name="Lee S.J."/>
            <person name="Levesque L."/>
            <person name="Li R."/>
            <person name="Lin C.F."/>
            <person name="Lin M.F."/>
            <person name="Lindblad-Toh K."/>
            <person name="Llopart A."/>
            <person name="Long M."/>
            <person name="Low L."/>
            <person name="Lozovsky E."/>
            <person name="Lu J."/>
            <person name="Luo M."/>
            <person name="Machado C.A."/>
            <person name="Makalowski W."/>
            <person name="Marzo M."/>
            <person name="Matsuda M."/>
            <person name="Matzkin L."/>
            <person name="McAllister B."/>
            <person name="McBride C.S."/>
            <person name="McKernan B."/>
            <person name="McKernan K."/>
            <person name="Mendez-Lago M."/>
            <person name="Minx P."/>
            <person name="Mollenhauer M.U."/>
            <person name="Montooth K."/>
            <person name="Mount S.M."/>
            <person name="Mu X."/>
            <person name="Myers E."/>
            <person name="Negre B."/>
            <person name="Newfeld S."/>
            <person name="Nielsen R."/>
            <person name="Noor M.A."/>
            <person name="O'Grady P."/>
            <person name="Pachter L."/>
            <person name="Papaceit M."/>
            <person name="Parisi M.J."/>
            <person name="Parisi M."/>
            <person name="Parts L."/>
            <person name="Pedersen J.S."/>
            <person name="Pesole G."/>
            <person name="Phillippy A.M."/>
            <person name="Ponting C.P."/>
            <person name="Pop M."/>
            <person name="Porcelli D."/>
            <person name="Powell J.R."/>
            <person name="Prohaska S."/>
            <person name="Pruitt K."/>
            <person name="Puig M."/>
            <person name="Quesneville H."/>
            <person name="Ram K.R."/>
            <person name="Rand D."/>
            <person name="Rasmussen M.D."/>
            <person name="Reed L.K."/>
            <person name="Reenan R."/>
            <person name="Reily A."/>
            <person name="Remington K.A."/>
            <person name="Rieger T.T."/>
            <person name="Ritchie M.G."/>
            <person name="Robin C."/>
            <person name="Rogers Y.H."/>
            <person name="Rohde C."/>
            <person name="Rozas J."/>
            <person name="Rubenfield M.J."/>
            <person name="Ruiz A."/>
            <person name="Russo S."/>
            <person name="Salzberg S.L."/>
            <person name="Sanchez-Gracia A."/>
            <person name="Saranga D.J."/>
            <person name="Sato H."/>
            <person name="Schaeffer S.W."/>
            <person name="Schatz M.C."/>
            <person name="Schlenke T."/>
            <person name="Schwartz R."/>
            <person name="Segarra C."/>
            <person name="Singh R.S."/>
            <person name="Sirot L."/>
            <person name="Sirota M."/>
            <person name="Sisneros N.B."/>
            <person name="Smith C.D."/>
            <person name="Smith T.F."/>
            <person name="Spieth J."/>
            <person name="Stage D.E."/>
            <person name="Stark A."/>
            <person name="Stephan W."/>
            <person name="Strausberg R.L."/>
            <person name="Strempel S."/>
            <person name="Sturgill D."/>
            <person name="Sutton G."/>
            <person name="Sutton G.G."/>
            <person name="Tao W."/>
            <person name="Teichmann S."/>
            <person name="Tobari Y.N."/>
            <person name="Tomimura Y."/>
            <person name="Tsolas J.M."/>
            <person name="Valente V.L."/>
            <person name="Venter E."/>
            <person name="Venter J.C."/>
            <person name="Vicario S."/>
            <person name="Vieira F.G."/>
            <person name="Vilella A.J."/>
            <person name="Villasante A."/>
            <person name="Walenz B."/>
            <person name="Wang J."/>
            <person name="Wasserman M."/>
            <person name="Watts T."/>
            <person name="Wilson D."/>
            <person name="Wilson R.K."/>
            <person name="Wing R.A."/>
            <person name="Wolfner M.F."/>
            <person name="Wong A."/>
            <person name="Wong G.K."/>
            <person name="Wu C.I."/>
            <person name="Wu G."/>
            <person name="Yamamoto D."/>
            <person name="Yang H.P."/>
            <person name="Yang S.P."/>
            <person name="Yorke J.A."/>
            <person name="Yoshida K."/>
            <person name="Zdobnov E."/>
            <person name="Zhang P."/>
            <person name="Zhang Y."/>
            <person name="Zimin A.V."/>
            <person name="Baldwin J."/>
            <person name="Abdouelleil A."/>
            <person name="Abdulkadir J."/>
            <person name="Abebe A."/>
            <person name="Abera B."/>
            <person name="Abreu J."/>
            <person name="Acer S.C."/>
            <person name="Aftuck L."/>
            <person name="Alexander A."/>
            <person name="An P."/>
            <person name="Anderson E."/>
            <person name="Anderson S."/>
            <person name="Arachi H."/>
            <person name="Azer M."/>
            <person name="Bachantsang P."/>
            <person name="Barry A."/>
            <person name="Bayul T."/>
            <person name="Berlin A."/>
            <person name="Bessette D."/>
            <person name="Bloom T."/>
            <person name="Blye J."/>
            <person name="Boguslavskiy L."/>
            <person name="Bonnet C."/>
            <person name="Boukhgalter B."/>
            <person name="Bourzgui I."/>
            <person name="Brown A."/>
            <person name="Cahill P."/>
            <person name="Channer S."/>
            <person name="Cheshatsang Y."/>
            <person name="Chuda L."/>
            <person name="Citroen M."/>
            <person name="Collymore A."/>
            <person name="Cooke P."/>
            <person name="Costello M."/>
            <person name="D'Aco K."/>
            <person name="Daza R."/>
            <person name="De Haan G."/>
            <person name="DeGray S."/>
            <person name="DeMaso C."/>
            <person name="Dhargay N."/>
            <person name="Dooley K."/>
            <person name="Dooley E."/>
            <person name="Doricent M."/>
            <person name="Dorje P."/>
            <person name="Dorjee K."/>
            <person name="Dupes A."/>
            <person name="Elong R."/>
            <person name="Falk J."/>
            <person name="Farina A."/>
            <person name="Faro S."/>
            <person name="Ferguson D."/>
            <person name="Fisher S."/>
            <person name="Foley C.D."/>
            <person name="Franke A."/>
            <person name="Friedrich D."/>
            <person name="Gadbois L."/>
            <person name="Gearin G."/>
            <person name="Gearin C.R."/>
            <person name="Giannoukos G."/>
            <person name="Goode T."/>
            <person name="Graham J."/>
            <person name="Grandbois E."/>
            <person name="Grewal S."/>
            <person name="Gyaltsen K."/>
            <person name="Hafez N."/>
            <person name="Hagos B."/>
            <person name="Hall J."/>
            <person name="Henson C."/>
            <person name="Hollinger A."/>
            <person name="Honan T."/>
            <person name="Huard M.D."/>
            <person name="Hughes L."/>
            <person name="Hurhula B."/>
            <person name="Husby M.E."/>
            <person name="Kamat A."/>
            <person name="Kanga B."/>
            <person name="Kashin S."/>
            <person name="Khazanovich D."/>
            <person name="Kisner P."/>
            <person name="Lance K."/>
            <person name="Lara M."/>
            <person name="Lee W."/>
            <person name="Lennon N."/>
            <person name="Letendre F."/>
            <person name="LeVine R."/>
            <person name="Lipovsky A."/>
            <person name="Liu X."/>
            <person name="Liu J."/>
            <person name="Liu S."/>
            <person name="Lokyitsang T."/>
            <person name="Lokyitsang Y."/>
            <person name="Lubonja R."/>
            <person name="Lui A."/>
            <person name="MacDonald P."/>
            <person name="Magnisalis V."/>
            <person name="Maru K."/>
            <person name="Matthews C."/>
            <person name="McCusker W."/>
            <person name="McDonough S."/>
            <person name="Mehta T."/>
            <person name="Meldrim J."/>
            <person name="Meneus L."/>
            <person name="Mihai O."/>
            <person name="Mihalev A."/>
            <person name="Mihova T."/>
            <person name="Mittelman R."/>
            <person name="Mlenga V."/>
            <person name="Montmayeur A."/>
            <person name="Mulrain L."/>
            <person name="Navidi A."/>
            <person name="Naylor J."/>
            <person name="Negash T."/>
            <person name="Nguyen T."/>
            <person name="Nguyen N."/>
            <person name="Nicol R."/>
            <person name="Norbu C."/>
            <person name="Norbu N."/>
            <person name="Novod N."/>
            <person name="O'Neill B."/>
            <person name="Osman S."/>
            <person name="Markiewicz E."/>
            <person name="Oyono O.L."/>
            <person name="Patti C."/>
            <person name="Phunkhang P."/>
            <person name="Pierre F."/>
            <person name="Priest M."/>
            <person name="Raghuraman S."/>
            <person name="Rege F."/>
            <person name="Reyes R."/>
            <person name="Rise C."/>
            <person name="Rogov P."/>
            <person name="Ross K."/>
            <person name="Ryan E."/>
            <person name="Settipalli S."/>
            <person name="Shea T."/>
            <person name="Sherpa N."/>
            <person name="Shi L."/>
            <person name="Shih D."/>
            <person name="Sparrow T."/>
            <person name="Spaulding J."/>
            <person name="Stalker J."/>
            <person name="Stange-Thomann N."/>
            <person name="Stavropoulos S."/>
            <person name="Stone C."/>
            <person name="Strader C."/>
            <person name="Tesfaye S."/>
            <person name="Thomson T."/>
            <person name="Thoulutsang Y."/>
            <person name="Thoulutsang D."/>
            <person name="Topham K."/>
            <person name="Topping I."/>
            <person name="Tsamla T."/>
            <person name="Vassiliev H."/>
            <person name="Vo A."/>
            <person name="Wangchuk T."/>
            <person name="Wangdi T."/>
            <person name="Weiand M."/>
            <person name="Wilkinson J."/>
            <person name="Wilson A."/>
            <person name="Yadav S."/>
            <person name="Young G."/>
            <person name="Yu Q."/>
            <person name="Zembek L."/>
            <person name="Zhong D."/>
            <person name="Zimmer A."/>
            <person name="Zwirko Z."/>
            <person name="Jaffe D.B."/>
            <person name="Alvarez P."/>
            <person name="Brockman W."/>
            <person name="Butler J."/>
            <person name="Chin C."/>
            <person name="Gnerre S."/>
            <person name="Grabherr M."/>
            <person name="Kleber M."/>
            <person name="Mauceli E."/>
            <person name="MacCallum I."/>
        </authorList>
    </citation>
    <scope>NUCLEOTIDE SEQUENCE [LARGE SCALE GENOMIC DNA]</scope>
    <source>
        <strain evidence="3">Tucson 14024-0371.13</strain>
    </source>
</reference>
<dbReference type="InParanoid" id="B3MFF5"/>
<protein>
    <submittedName>
        <fullName evidence="2">Uncharacterized protein</fullName>
    </submittedName>
</protein>
<sequence>MWLHWLLLVLLFSHVLGDIIRREWPQRPLSWWQRQYYQRRWFLRMRFTTTPRPGATAEPELRIVYPCYCPNPKPGIPDYREATGYDRRLKEPDDVFFLNR</sequence>
<dbReference type="OrthoDB" id="7869578at2759"/>
<dbReference type="HOGENOM" id="CLU_2514992_0_0_1"/>
<gene>
    <name evidence="2" type="primary">Dana\GF11844</name>
    <name evidence="2" type="synonym">dana_GLEANR_11868</name>
    <name evidence="2" type="ORF">GF11844</name>
</gene>
<evidence type="ECO:0000313" key="2">
    <source>
        <dbReference type="EMBL" id="EDV36640.2"/>
    </source>
</evidence>
<dbReference type="EMBL" id="CH902619">
    <property type="protein sequence ID" value="EDV36640.2"/>
    <property type="molecule type" value="Genomic_DNA"/>
</dbReference>
<feature type="signal peptide" evidence="1">
    <location>
        <begin position="1"/>
        <end position="17"/>
    </location>
</feature>
<accession>B3MFF5</accession>
<dbReference type="KEGG" id="dan:6494706"/>
<proteinExistence type="predicted"/>
<name>B3MFF5_DROAN</name>